<keyword evidence="5 7" id="KW-0472">Membrane</keyword>
<dbReference type="KEGG" id="nak:EH165_05490"/>
<dbReference type="PIRSF" id="PIRSF035875">
    <property type="entry name" value="RNase_BN"/>
    <property type="match status" value="1"/>
</dbReference>
<reference evidence="8 9" key="1">
    <citation type="submission" date="2018-11" db="EMBL/GenBank/DDBJ databases">
        <authorList>
            <person name="Da X."/>
        </authorList>
    </citation>
    <scope>NUCLEOTIDE SEQUENCE [LARGE SCALE GENOMIC DNA]</scope>
    <source>
        <strain evidence="8 9">S14-144</strain>
    </source>
</reference>
<reference evidence="8 9" key="2">
    <citation type="submission" date="2018-12" db="EMBL/GenBank/DDBJ databases">
        <title>Nakamurella antarcticus sp. nov., isolated from Antarctica South Shetland Islands soil.</title>
        <authorList>
            <person name="Peng F."/>
        </authorList>
    </citation>
    <scope>NUCLEOTIDE SEQUENCE [LARGE SCALE GENOMIC DNA]</scope>
    <source>
        <strain evidence="8 9">S14-144</strain>
    </source>
</reference>
<comment type="subcellular location">
    <subcellularLocation>
        <location evidence="1">Cell membrane</location>
        <topology evidence="1">Multi-pass membrane protein</topology>
    </subcellularLocation>
</comment>
<feature type="transmembrane region" description="Helical" evidence="7">
    <location>
        <begin position="169"/>
        <end position="190"/>
    </location>
</feature>
<evidence type="ECO:0000256" key="4">
    <source>
        <dbReference type="ARBA" id="ARBA00022989"/>
    </source>
</evidence>
<protein>
    <submittedName>
        <fullName evidence="8">YihY/virulence factor BrkB family protein</fullName>
    </submittedName>
</protein>
<feature type="region of interest" description="Disordered" evidence="6">
    <location>
        <begin position="1"/>
        <end position="24"/>
    </location>
</feature>
<evidence type="ECO:0000313" key="8">
    <source>
        <dbReference type="EMBL" id="AZI59420.1"/>
    </source>
</evidence>
<evidence type="ECO:0000313" key="9">
    <source>
        <dbReference type="Proteomes" id="UP000268084"/>
    </source>
</evidence>
<accession>A0A3G8ZQ83</accession>
<feature type="compositionally biased region" description="Basic and acidic residues" evidence="6">
    <location>
        <begin position="1"/>
        <end position="16"/>
    </location>
</feature>
<sequence>MPRRDPSSPLDADTRPWHHPGSGAIVLPPPVPHHRWRKVFKRFLGKSWDDGLFGMSAEAAFWQALSTAPLLLALLGSIGFVGNWFGPDTVNTVQQRIVTVLRTAFSSDVSGTLIEPTVDSILHRGQADVVSVGFVIALWAGSSAMSSFVESITIAYSQHEVRHPVAERFFALGLYLLALIFGIFALPLLAVGPEYLPTFFPDNWTSQVTYIVGIAYYPAIGLLLVLGIATLYKVAPRHKHPWRRGLPGAILAATVFIVSSFGLRVYISYVTTHGLTYGALATPIAFLLFAYFVGIAIILGAQFNNATLEYYPPKRSRRERAKWQRLDQSLPLGMDS</sequence>
<feature type="transmembrane region" description="Helical" evidence="7">
    <location>
        <begin position="60"/>
        <end position="81"/>
    </location>
</feature>
<feature type="transmembrane region" description="Helical" evidence="7">
    <location>
        <begin position="279"/>
        <end position="301"/>
    </location>
</feature>
<dbReference type="PANTHER" id="PTHR30213">
    <property type="entry name" value="INNER MEMBRANE PROTEIN YHJD"/>
    <property type="match status" value="1"/>
</dbReference>
<feature type="transmembrane region" description="Helical" evidence="7">
    <location>
        <begin position="210"/>
        <end position="234"/>
    </location>
</feature>
<evidence type="ECO:0000256" key="5">
    <source>
        <dbReference type="ARBA" id="ARBA00023136"/>
    </source>
</evidence>
<dbReference type="OrthoDB" id="3209118at2"/>
<gene>
    <name evidence="8" type="ORF">EH165_05490</name>
</gene>
<evidence type="ECO:0000256" key="1">
    <source>
        <dbReference type="ARBA" id="ARBA00004651"/>
    </source>
</evidence>
<organism evidence="8 9">
    <name type="scientific">Nakamurella antarctica</name>
    <dbReference type="NCBI Taxonomy" id="1902245"/>
    <lineage>
        <taxon>Bacteria</taxon>
        <taxon>Bacillati</taxon>
        <taxon>Actinomycetota</taxon>
        <taxon>Actinomycetes</taxon>
        <taxon>Nakamurellales</taxon>
        <taxon>Nakamurellaceae</taxon>
        <taxon>Nakamurella</taxon>
    </lineage>
</organism>
<dbReference type="PANTHER" id="PTHR30213:SF0">
    <property type="entry name" value="UPF0761 MEMBRANE PROTEIN YIHY"/>
    <property type="match status" value="1"/>
</dbReference>
<evidence type="ECO:0000256" key="7">
    <source>
        <dbReference type="SAM" id="Phobius"/>
    </source>
</evidence>
<dbReference type="AlphaFoldDB" id="A0A3G8ZQ83"/>
<dbReference type="Proteomes" id="UP000268084">
    <property type="component" value="Chromosome"/>
</dbReference>
<keyword evidence="9" id="KW-1185">Reference proteome</keyword>
<dbReference type="Pfam" id="PF03631">
    <property type="entry name" value="Virul_fac_BrkB"/>
    <property type="match status" value="1"/>
</dbReference>
<name>A0A3G8ZQ83_9ACTN</name>
<evidence type="ECO:0000256" key="3">
    <source>
        <dbReference type="ARBA" id="ARBA00022692"/>
    </source>
</evidence>
<keyword evidence="3 7" id="KW-0812">Transmembrane</keyword>
<keyword evidence="4 7" id="KW-1133">Transmembrane helix</keyword>
<proteinExistence type="predicted"/>
<keyword evidence="2" id="KW-1003">Cell membrane</keyword>
<feature type="transmembrane region" description="Helical" evidence="7">
    <location>
        <begin position="246"/>
        <end position="267"/>
    </location>
</feature>
<dbReference type="GO" id="GO:0005886">
    <property type="term" value="C:plasma membrane"/>
    <property type="evidence" value="ECO:0007669"/>
    <property type="project" value="UniProtKB-SubCell"/>
</dbReference>
<evidence type="ECO:0000256" key="2">
    <source>
        <dbReference type="ARBA" id="ARBA00022475"/>
    </source>
</evidence>
<evidence type="ECO:0000256" key="6">
    <source>
        <dbReference type="SAM" id="MobiDB-lite"/>
    </source>
</evidence>
<dbReference type="InterPro" id="IPR017039">
    <property type="entry name" value="Virul_fac_BrkB"/>
</dbReference>
<dbReference type="EMBL" id="CP034170">
    <property type="protein sequence ID" value="AZI59420.1"/>
    <property type="molecule type" value="Genomic_DNA"/>
</dbReference>